<feature type="compositionally biased region" description="Basic and acidic residues" evidence="8">
    <location>
        <begin position="1016"/>
        <end position="1028"/>
    </location>
</feature>
<reference evidence="11 12" key="1">
    <citation type="submission" date="2016-05" db="EMBL/GenBank/DDBJ databases">
        <title>Comparative analysis of secretome profiles of manganese(II)-oxidizing ascomycete fungi.</title>
        <authorList>
            <consortium name="DOE Joint Genome Institute"/>
            <person name="Zeiner C.A."/>
            <person name="Purvine S.O."/>
            <person name="Zink E.M."/>
            <person name="Wu S."/>
            <person name="Pasa-Tolic L."/>
            <person name="Chaput D.L."/>
            <person name="Haridas S."/>
            <person name="Grigoriev I.V."/>
            <person name="Santelli C.M."/>
            <person name="Hansel C.M."/>
        </authorList>
    </citation>
    <scope>NUCLEOTIDE SEQUENCE [LARGE SCALE GENOMIC DNA]</scope>
    <source>
        <strain evidence="11 12">AP3s5-JAC2a</strain>
    </source>
</reference>
<feature type="domain" description="DUF7703" evidence="10">
    <location>
        <begin position="13"/>
        <end position="267"/>
    </location>
</feature>
<feature type="transmembrane region" description="Helical" evidence="9">
    <location>
        <begin position="92"/>
        <end position="112"/>
    </location>
</feature>
<comment type="cofactor">
    <cofactor evidence="1">
        <name>FAD</name>
        <dbReference type="ChEBI" id="CHEBI:57692"/>
    </cofactor>
</comment>
<keyword evidence="7" id="KW-0503">Monooxygenase</keyword>
<proteinExistence type="inferred from homology"/>
<dbReference type="RefSeq" id="XP_018034746.1">
    <property type="nucleotide sequence ID" value="XM_018182938.1"/>
</dbReference>
<gene>
    <name evidence="11" type="ORF">CC84DRAFT_1217841</name>
</gene>
<keyword evidence="6" id="KW-0560">Oxidoreductase</keyword>
<dbReference type="PANTHER" id="PTHR43098:SF4">
    <property type="entry name" value="BLR3857 PROTEIN"/>
    <property type="match status" value="1"/>
</dbReference>
<evidence type="ECO:0000256" key="4">
    <source>
        <dbReference type="ARBA" id="ARBA00022827"/>
    </source>
</evidence>
<feature type="region of interest" description="Disordered" evidence="8">
    <location>
        <begin position="999"/>
        <end position="1051"/>
    </location>
</feature>
<sequence length="1092" mass="121870">MVAAEDSGIGSNVQLSLTKSIVIASFTTIAWYNVLELTILIHSFFKRRAGFYYYSLLVATYGIFLHCLGQFLKFYHIKDDGSQARDIGYTVLAYSGWIAMVTGQSIVLYSRLHLVVQSPWVKWILVYIIADGVILHGVTGVLTFLSNCAPDPTPYIPIYSVVEKIQITMFFIQECVLSGIYIWKTSVMLRTEGPIFNAKENARGSRGRKVILHTLLMSIIIIVLDVTTLGLEFAGLYDIQTSYKGAVYSVKLKIEFTILNQLMNLVKGALRDTTASISHTQTAKSRPRRSIRAADLGHSAGAYSRMDEEGQGTGIKLQPLRAGEISKTTTTEVRIDELEIEKDEVHAQIPVDIKVGSVAAQDSLPFDPAALQARYLAERDTRLARHPEGVAQYTLIEGPLLKYLDDPWVEPGFAREKVEEEVEVVIVGGGYGAQVCAVRLMEAGVESFRIVEKAGGFGGTWYWNRYPGAQCDIESYIYMPLLEEVGYMPTEKYARAKELLRHSHLIGEKYDLYRRALFQTEVTDMKWDEAEGKWTTYTSRGDEIKSRFIIPAAGPLHRPKFPGLEGIQDFKGHAFHSSRWDYGYTGGDSDGHLEKLKDKRVGIIGTGATAVQIVPHLGTWAKQLYVFQRTPSSIDVRGNAPTDPQWAASLTPGWQKKRMDNFDNLVNGGVEEEDMVGDRWTSIIRDLITAGIDMSNPIEAAAKRQIADYKKMNEIRARTDEVVGDKETADCLKPWYNQFCKRPCFHDEYLQTFNRPNVKLVDTKGQGVDRISEKGVVANGQEYELDCLIYATGFELANDWSHKTGIEIHGRDGLTITEKWRDGAQTLHGWGTRAFPNCCFVQVVQAALTPNFMHVTNEQAIHYAYIISECLRKGIRTIEPTREAEEGWTDIIVKGTAIRGDFFKECTPGYYNNEGKPSESGARNATYGFGSPAFIKLLTDWRKAGDLAGLDVQYFSKEGEEPATNGTVAGDLVTQSEVVPEPDTGEVREDAQQASHGTVAVETQEQHPVMSETETIEAKDAERPRKDSAAAIETDAPGQATPQAETETIAPAGEQRTLAQRYSFLQAKHQAELNELVTRQRVEIERLLEGVV</sequence>
<dbReference type="InParanoid" id="A0A177CB25"/>
<evidence type="ECO:0000256" key="7">
    <source>
        <dbReference type="ARBA" id="ARBA00023033"/>
    </source>
</evidence>
<dbReference type="InterPro" id="IPR036188">
    <property type="entry name" value="FAD/NAD-bd_sf"/>
</dbReference>
<keyword evidence="4" id="KW-0274">FAD</keyword>
<dbReference type="EMBL" id="KV441553">
    <property type="protein sequence ID" value="OAG04381.1"/>
    <property type="molecule type" value="Genomic_DNA"/>
</dbReference>
<keyword evidence="5" id="KW-0521">NADP</keyword>
<dbReference type="GO" id="GO:0050661">
    <property type="term" value="F:NADP binding"/>
    <property type="evidence" value="ECO:0007669"/>
    <property type="project" value="InterPro"/>
</dbReference>
<dbReference type="GO" id="GO:0050660">
    <property type="term" value="F:flavin adenine dinucleotide binding"/>
    <property type="evidence" value="ECO:0007669"/>
    <property type="project" value="InterPro"/>
</dbReference>
<keyword evidence="9" id="KW-0812">Transmembrane</keyword>
<accession>A0A177CB25</accession>
<evidence type="ECO:0000259" key="10">
    <source>
        <dbReference type="Pfam" id="PF24802"/>
    </source>
</evidence>
<evidence type="ECO:0000256" key="5">
    <source>
        <dbReference type="ARBA" id="ARBA00022857"/>
    </source>
</evidence>
<dbReference type="AlphaFoldDB" id="A0A177CB25"/>
<organism evidence="11 12">
    <name type="scientific">Paraphaeosphaeria sporulosa</name>
    <dbReference type="NCBI Taxonomy" id="1460663"/>
    <lineage>
        <taxon>Eukaryota</taxon>
        <taxon>Fungi</taxon>
        <taxon>Dikarya</taxon>
        <taxon>Ascomycota</taxon>
        <taxon>Pezizomycotina</taxon>
        <taxon>Dothideomycetes</taxon>
        <taxon>Pleosporomycetidae</taxon>
        <taxon>Pleosporales</taxon>
        <taxon>Massarineae</taxon>
        <taxon>Didymosphaeriaceae</taxon>
        <taxon>Paraphaeosphaeria</taxon>
    </lineage>
</organism>
<dbReference type="OrthoDB" id="405906at2759"/>
<feature type="transmembrane region" description="Helical" evidence="9">
    <location>
        <begin position="165"/>
        <end position="183"/>
    </location>
</feature>
<name>A0A177CB25_9PLEO</name>
<dbReference type="Pfam" id="PF13450">
    <property type="entry name" value="NAD_binding_8"/>
    <property type="match status" value="1"/>
</dbReference>
<dbReference type="Gene3D" id="3.50.50.60">
    <property type="entry name" value="FAD/NAD(P)-binding domain"/>
    <property type="match status" value="2"/>
</dbReference>
<evidence type="ECO:0000256" key="9">
    <source>
        <dbReference type="SAM" id="Phobius"/>
    </source>
</evidence>
<feature type="transmembrane region" description="Helical" evidence="9">
    <location>
        <begin position="20"/>
        <end position="39"/>
    </location>
</feature>
<evidence type="ECO:0000313" key="12">
    <source>
        <dbReference type="Proteomes" id="UP000077069"/>
    </source>
</evidence>
<comment type="similarity">
    <text evidence="2">Belongs to the FAD-binding monooxygenase family.</text>
</comment>
<dbReference type="InterPro" id="IPR050775">
    <property type="entry name" value="FAD-binding_Monooxygenases"/>
</dbReference>
<protein>
    <recommendedName>
        <fullName evidence="10">DUF7703 domain-containing protein</fullName>
    </recommendedName>
</protein>
<dbReference type="PANTHER" id="PTHR43098">
    <property type="entry name" value="L-ORNITHINE N(5)-MONOOXYGENASE-RELATED"/>
    <property type="match status" value="1"/>
</dbReference>
<keyword evidence="9" id="KW-1133">Transmembrane helix</keyword>
<evidence type="ECO:0000256" key="2">
    <source>
        <dbReference type="ARBA" id="ARBA00010139"/>
    </source>
</evidence>
<keyword evidence="9" id="KW-0472">Membrane</keyword>
<dbReference type="InterPro" id="IPR020946">
    <property type="entry name" value="Flavin_mOase-like"/>
</dbReference>
<dbReference type="Pfam" id="PF00743">
    <property type="entry name" value="FMO-like"/>
    <property type="match status" value="1"/>
</dbReference>
<dbReference type="InterPro" id="IPR056120">
    <property type="entry name" value="DUF7703"/>
</dbReference>
<feature type="transmembrane region" description="Helical" evidence="9">
    <location>
        <begin position="51"/>
        <end position="72"/>
    </location>
</feature>
<evidence type="ECO:0000256" key="3">
    <source>
        <dbReference type="ARBA" id="ARBA00022630"/>
    </source>
</evidence>
<dbReference type="Pfam" id="PF24802">
    <property type="entry name" value="DUF7703"/>
    <property type="match status" value="1"/>
</dbReference>
<keyword evidence="3" id="KW-0285">Flavoprotein</keyword>
<feature type="transmembrane region" description="Helical" evidence="9">
    <location>
        <begin position="124"/>
        <end position="145"/>
    </location>
</feature>
<feature type="transmembrane region" description="Helical" evidence="9">
    <location>
        <begin position="210"/>
        <end position="231"/>
    </location>
</feature>
<dbReference type="Proteomes" id="UP000077069">
    <property type="component" value="Unassembled WGS sequence"/>
</dbReference>
<dbReference type="GeneID" id="28766424"/>
<dbReference type="GO" id="GO:0004499">
    <property type="term" value="F:N,N-dimethylaniline monooxygenase activity"/>
    <property type="evidence" value="ECO:0007669"/>
    <property type="project" value="InterPro"/>
</dbReference>
<evidence type="ECO:0000256" key="1">
    <source>
        <dbReference type="ARBA" id="ARBA00001974"/>
    </source>
</evidence>
<dbReference type="SUPFAM" id="SSF51905">
    <property type="entry name" value="FAD/NAD(P)-binding domain"/>
    <property type="match status" value="1"/>
</dbReference>
<keyword evidence="12" id="KW-1185">Reference proteome</keyword>
<evidence type="ECO:0000313" key="11">
    <source>
        <dbReference type="EMBL" id="OAG04381.1"/>
    </source>
</evidence>
<evidence type="ECO:0000256" key="8">
    <source>
        <dbReference type="SAM" id="MobiDB-lite"/>
    </source>
</evidence>
<evidence type="ECO:0000256" key="6">
    <source>
        <dbReference type="ARBA" id="ARBA00023002"/>
    </source>
</evidence>